<organism evidence="2 3">
    <name type="scientific">Euplotes crassus</name>
    <dbReference type="NCBI Taxonomy" id="5936"/>
    <lineage>
        <taxon>Eukaryota</taxon>
        <taxon>Sar</taxon>
        <taxon>Alveolata</taxon>
        <taxon>Ciliophora</taxon>
        <taxon>Intramacronucleata</taxon>
        <taxon>Spirotrichea</taxon>
        <taxon>Hypotrichia</taxon>
        <taxon>Euplotida</taxon>
        <taxon>Euplotidae</taxon>
        <taxon>Moneuplotes</taxon>
    </lineage>
</organism>
<comment type="caution">
    <text evidence="2">The sequence shown here is derived from an EMBL/GenBank/DDBJ whole genome shotgun (WGS) entry which is preliminary data.</text>
</comment>
<name>A0AAD1XAV0_EUPCR</name>
<protein>
    <submittedName>
        <fullName evidence="2">Uncharacterized protein</fullName>
    </submittedName>
</protein>
<sequence>MKLRKWTKLKIKTHNDENQDPKKHLTGCRKVPNQQKCHEGEDILNINTKRSMSVSSFNTPVPENDSKSTVDFINLNKTKSSQGSSRLQKTCDFGSHTVQTDILSSIKPKKSRNGRPEIDPSFTDCEIEELMKGMESRTSKNINTKTLLLKCKKKSATEELKALKKEYHNCLLQCESVAEDNQQLARQLEAAHQEILSLKTAKRVSIGDESTHSEVNNLQREEIKQAKEYIQELENVVEKSKNNIIFLKDLVLTKDEKNKKLQKEIVFYKELSETHIAESSRLAKEIIGIRSKYNKILNKNSQMQNHKNYQMARTQSLLSLSRKQDSLVHGNDNKEVTNIRQTKPRMMINLGGSKENQCMSQVSILENNPSSLNEYRYLTKYTSGKTKVGHVKKNSILGENITFNGQND</sequence>
<proteinExistence type="predicted"/>
<dbReference type="Proteomes" id="UP001295684">
    <property type="component" value="Unassembled WGS sequence"/>
</dbReference>
<dbReference type="EMBL" id="CAMPGE010010718">
    <property type="protein sequence ID" value="CAI2369564.1"/>
    <property type="molecule type" value="Genomic_DNA"/>
</dbReference>
<gene>
    <name evidence="2" type="ORF">ECRASSUSDP1_LOCUS10867</name>
</gene>
<feature type="coiled-coil region" evidence="1">
    <location>
        <begin position="153"/>
        <end position="250"/>
    </location>
</feature>
<dbReference type="AlphaFoldDB" id="A0AAD1XAV0"/>
<evidence type="ECO:0000256" key="1">
    <source>
        <dbReference type="SAM" id="Coils"/>
    </source>
</evidence>
<evidence type="ECO:0000313" key="3">
    <source>
        <dbReference type="Proteomes" id="UP001295684"/>
    </source>
</evidence>
<reference evidence="2" key="1">
    <citation type="submission" date="2023-07" db="EMBL/GenBank/DDBJ databases">
        <authorList>
            <consortium name="AG Swart"/>
            <person name="Singh M."/>
            <person name="Singh A."/>
            <person name="Seah K."/>
            <person name="Emmerich C."/>
        </authorList>
    </citation>
    <scope>NUCLEOTIDE SEQUENCE</scope>
    <source>
        <strain evidence="2">DP1</strain>
    </source>
</reference>
<evidence type="ECO:0000313" key="2">
    <source>
        <dbReference type="EMBL" id="CAI2369564.1"/>
    </source>
</evidence>
<keyword evidence="3" id="KW-1185">Reference proteome</keyword>
<accession>A0AAD1XAV0</accession>
<keyword evidence="1" id="KW-0175">Coiled coil</keyword>